<dbReference type="SMART" id="SM00448">
    <property type="entry name" value="REC"/>
    <property type="match status" value="1"/>
</dbReference>
<dbReference type="Pfam" id="PF00072">
    <property type="entry name" value="Response_reg"/>
    <property type="match status" value="1"/>
</dbReference>
<evidence type="ECO:0000259" key="7">
    <source>
        <dbReference type="PROSITE" id="PS50109"/>
    </source>
</evidence>
<evidence type="ECO:0000256" key="4">
    <source>
        <dbReference type="PROSITE-ProRule" id="PRU00169"/>
    </source>
</evidence>
<evidence type="ECO:0000256" key="2">
    <source>
        <dbReference type="ARBA" id="ARBA00022777"/>
    </source>
</evidence>
<dbReference type="Gene3D" id="3.30.565.10">
    <property type="entry name" value="Histidine kinase-like ATPase, C-terminal domain"/>
    <property type="match status" value="1"/>
</dbReference>
<dbReference type="SMART" id="SM00387">
    <property type="entry name" value="HATPase_c"/>
    <property type="match status" value="1"/>
</dbReference>
<dbReference type="SUPFAM" id="SSF55874">
    <property type="entry name" value="ATPase domain of HSP90 chaperone/DNA topoisomerase II/histidine kinase"/>
    <property type="match status" value="1"/>
</dbReference>
<proteinExistence type="predicted"/>
<feature type="region of interest" description="Disordered" evidence="6">
    <location>
        <begin position="343"/>
        <end position="365"/>
    </location>
</feature>
<keyword evidence="2 9" id="KW-0418">Kinase</keyword>
<organism evidence="9 10">
    <name type="scientific">Paenacidovorax caeni</name>
    <dbReference type="NCBI Taxonomy" id="343013"/>
    <lineage>
        <taxon>Bacteria</taxon>
        <taxon>Pseudomonadati</taxon>
        <taxon>Pseudomonadota</taxon>
        <taxon>Betaproteobacteria</taxon>
        <taxon>Burkholderiales</taxon>
        <taxon>Comamonadaceae</taxon>
        <taxon>Paenacidovorax</taxon>
    </lineage>
</organism>
<feature type="modified residue" description="4-aspartylphosphate" evidence="4">
    <location>
        <position position="56"/>
    </location>
</feature>
<dbReference type="GO" id="GO:0000155">
    <property type="term" value="F:phosphorelay sensor kinase activity"/>
    <property type="evidence" value="ECO:0007669"/>
    <property type="project" value="InterPro"/>
</dbReference>
<evidence type="ECO:0000256" key="6">
    <source>
        <dbReference type="SAM" id="MobiDB-lite"/>
    </source>
</evidence>
<evidence type="ECO:0000256" key="1">
    <source>
        <dbReference type="ARBA" id="ARBA00022679"/>
    </source>
</evidence>
<keyword evidence="10" id="KW-1185">Reference proteome</keyword>
<dbReference type="OrthoDB" id="9782588at2"/>
<feature type="domain" description="Response regulatory" evidence="8">
    <location>
        <begin position="6"/>
        <end position="121"/>
    </location>
</feature>
<dbReference type="Pfam" id="PF07730">
    <property type="entry name" value="HisKA_3"/>
    <property type="match status" value="1"/>
</dbReference>
<name>A0A1I7K6M0_9BURK</name>
<dbReference type="GO" id="GO:0046983">
    <property type="term" value="F:protein dimerization activity"/>
    <property type="evidence" value="ECO:0007669"/>
    <property type="project" value="InterPro"/>
</dbReference>
<dbReference type="InterPro" id="IPR050482">
    <property type="entry name" value="Sensor_HK_TwoCompSys"/>
</dbReference>
<feature type="domain" description="Histidine kinase" evidence="7">
    <location>
        <begin position="266"/>
        <end position="353"/>
    </location>
</feature>
<keyword evidence="1" id="KW-0808">Transferase</keyword>
<dbReference type="PANTHER" id="PTHR24421:SF58">
    <property type="entry name" value="SIGNAL TRANSDUCTION HISTIDINE-PROTEIN KINASE_PHOSPHATASE UHPB"/>
    <property type="match status" value="1"/>
</dbReference>
<keyword evidence="4" id="KW-0597">Phosphoprotein</keyword>
<dbReference type="SUPFAM" id="SSF52172">
    <property type="entry name" value="CheY-like"/>
    <property type="match status" value="1"/>
</dbReference>
<dbReference type="CDD" id="cd16917">
    <property type="entry name" value="HATPase_UhpB-NarQ-NarX-like"/>
    <property type="match status" value="1"/>
</dbReference>
<dbReference type="Pfam" id="PF02518">
    <property type="entry name" value="HATPase_c"/>
    <property type="match status" value="1"/>
</dbReference>
<evidence type="ECO:0000259" key="8">
    <source>
        <dbReference type="PROSITE" id="PS50110"/>
    </source>
</evidence>
<reference evidence="9 10" key="1">
    <citation type="submission" date="2016-10" db="EMBL/GenBank/DDBJ databases">
        <authorList>
            <person name="de Groot N.N."/>
        </authorList>
    </citation>
    <scope>NUCLEOTIDE SEQUENCE [LARGE SCALE GENOMIC DNA]</scope>
    <source>
        <strain evidence="9 10">R-24608</strain>
    </source>
</reference>
<dbReference type="InterPro" id="IPR001789">
    <property type="entry name" value="Sig_transdc_resp-reg_receiver"/>
</dbReference>
<dbReference type="STRING" id="343013.SAMN04489707_10399"/>
<gene>
    <name evidence="9" type="ORF">SAMN04489707_10399</name>
</gene>
<dbReference type="Proteomes" id="UP000183656">
    <property type="component" value="Unassembled WGS sequence"/>
</dbReference>
<dbReference type="RefSeq" id="WP_054257547.1">
    <property type="nucleotide sequence ID" value="NZ_CYIG01000044.1"/>
</dbReference>
<evidence type="ECO:0000313" key="10">
    <source>
        <dbReference type="Proteomes" id="UP000183656"/>
    </source>
</evidence>
<dbReference type="Gene3D" id="3.40.50.2300">
    <property type="match status" value="1"/>
</dbReference>
<keyword evidence="3" id="KW-0902">Two-component regulatory system</keyword>
<evidence type="ECO:0000313" key="9">
    <source>
        <dbReference type="EMBL" id="SFU93074.1"/>
    </source>
</evidence>
<dbReference type="PROSITE" id="PS50110">
    <property type="entry name" value="RESPONSE_REGULATORY"/>
    <property type="match status" value="1"/>
</dbReference>
<dbReference type="CDD" id="cd00156">
    <property type="entry name" value="REC"/>
    <property type="match status" value="1"/>
</dbReference>
<dbReference type="AlphaFoldDB" id="A0A1I7K6M0"/>
<accession>A0A1I7K6M0</accession>
<dbReference type="InterPro" id="IPR011712">
    <property type="entry name" value="Sig_transdc_His_kin_sub3_dim/P"/>
</dbReference>
<sequence length="365" mass="39431">METFRRILHIEDSLADHQLARITLQRSGARFDIVHIDSLQALQQLELHAFDLILADYRLPGFTALDVWAHVASQPGHPPCVLLSGAIGEAAAVDAMRLGLSDYLLKDDIARLPHVVARAIEVHEARQAREQAAAELAASERRLAELTEHLQRSIEAERAAIAREIHDDIGGALTAVKLDLAWIGRHAPEGGIQAHTSAALEMLQHAIGASQRIMMNLRPPVLDQGLVAAVKWLSENFERRTGVAVQLRSSAPAIDVPADLQLVAYRTAQEALTNAGKYAGARQVRIDLSDHEGVLTVEVSDDGCGFAAEARSKPKAFGLRGLQERARTVGGWLDVSSRPGQGTSVIVSLPLPSPSTDPTPKESAL</sequence>
<dbReference type="PANTHER" id="PTHR24421">
    <property type="entry name" value="NITRATE/NITRITE SENSOR PROTEIN NARX-RELATED"/>
    <property type="match status" value="1"/>
</dbReference>
<evidence type="ECO:0000256" key="5">
    <source>
        <dbReference type="SAM" id="Coils"/>
    </source>
</evidence>
<protein>
    <submittedName>
        <fullName evidence="9">Histidine kinase-, DNA gyrase B-, and HSP90-like ATPase</fullName>
    </submittedName>
</protein>
<dbReference type="Gene3D" id="1.20.5.1930">
    <property type="match status" value="1"/>
</dbReference>
<dbReference type="InterPro" id="IPR005467">
    <property type="entry name" value="His_kinase_dom"/>
</dbReference>
<feature type="coiled-coil region" evidence="5">
    <location>
        <begin position="122"/>
        <end position="156"/>
    </location>
</feature>
<dbReference type="GO" id="GO:0016020">
    <property type="term" value="C:membrane"/>
    <property type="evidence" value="ECO:0007669"/>
    <property type="project" value="InterPro"/>
</dbReference>
<dbReference type="InterPro" id="IPR003594">
    <property type="entry name" value="HATPase_dom"/>
</dbReference>
<keyword evidence="5" id="KW-0175">Coiled coil</keyword>
<dbReference type="PROSITE" id="PS50109">
    <property type="entry name" value="HIS_KIN"/>
    <property type="match status" value="1"/>
</dbReference>
<dbReference type="InterPro" id="IPR036890">
    <property type="entry name" value="HATPase_C_sf"/>
</dbReference>
<dbReference type="InterPro" id="IPR011006">
    <property type="entry name" value="CheY-like_superfamily"/>
</dbReference>
<dbReference type="EMBL" id="FPBX01000039">
    <property type="protein sequence ID" value="SFU93074.1"/>
    <property type="molecule type" value="Genomic_DNA"/>
</dbReference>
<evidence type="ECO:0000256" key="3">
    <source>
        <dbReference type="ARBA" id="ARBA00023012"/>
    </source>
</evidence>